<evidence type="ECO:0000313" key="2">
    <source>
        <dbReference type="EMBL" id="MCM2675026.1"/>
    </source>
</evidence>
<dbReference type="EMBL" id="JAMQJY010000001">
    <property type="protein sequence ID" value="MCM2675026.1"/>
    <property type="molecule type" value="Genomic_DNA"/>
</dbReference>
<gene>
    <name evidence="2" type="ORF">NDM98_05695</name>
</gene>
<name>A0ABT0XGK7_9BACI</name>
<dbReference type="RefSeq" id="WP_251605209.1">
    <property type="nucleotide sequence ID" value="NZ_JAMQJY010000001.1"/>
</dbReference>
<dbReference type="Proteomes" id="UP001203665">
    <property type="component" value="Unassembled WGS sequence"/>
</dbReference>
<protein>
    <submittedName>
        <fullName evidence="2">Uncharacterized protein</fullName>
    </submittedName>
</protein>
<keyword evidence="3" id="KW-1185">Reference proteome</keyword>
<comment type="caution">
    <text evidence="2">The sequence shown here is derived from an EMBL/GenBank/DDBJ whole genome shotgun (WGS) entry which is preliminary data.</text>
</comment>
<proteinExistence type="predicted"/>
<accession>A0ABT0XGK7</accession>
<feature type="region of interest" description="Disordered" evidence="1">
    <location>
        <begin position="86"/>
        <end position="147"/>
    </location>
</feature>
<organism evidence="2 3">
    <name type="scientific">Alkalicoccobacillus plakortidis</name>
    <dbReference type="NCBI Taxonomy" id="444060"/>
    <lineage>
        <taxon>Bacteria</taxon>
        <taxon>Bacillati</taxon>
        <taxon>Bacillota</taxon>
        <taxon>Bacilli</taxon>
        <taxon>Bacillales</taxon>
        <taxon>Bacillaceae</taxon>
        <taxon>Alkalicoccobacillus</taxon>
    </lineage>
</organism>
<feature type="compositionally biased region" description="Basic and acidic residues" evidence="1">
    <location>
        <begin position="86"/>
        <end position="103"/>
    </location>
</feature>
<reference evidence="2" key="1">
    <citation type="submission" date="2022-06" db="EMBL/GenBank/DDBJ databases">
        <title>Alkalicoccobacillus porphyridii sp. nov., isolated from a marine red alga, Porphyridium purpureum and reclassification of Shouchella plakortidis and Shouchella gibsonii as Alkalicoccobacillus plakortidis comb. nov. and Alkalicoccobacillus gibsonii comb. nov.</title>
        <authorList>
            <person name="Kim K.H."/>
            <person name="Lee J.K."/>
            <person name="Han D.M."/>
            <person name="Baek J.H."/>
            <person name="Jeon C.O."/>
        </authorList>
    </citation>
    <scope>NUCLEOTIDE SEQUENCE</scope>
    <source>
        <strain evidence="2">DSM 19153</strain>
    </source>
</reference>
<evidence type="ECO:0000256" key="1">
    <source>
        <dbReference type="SAM" id="MobiDB-lite"/>
    </source>
</evidence>
<evidence type="ECO:0000313" key="3">
    <source>
        <dbReference type="Proteomes" id="UP001203665"/>
    </source>
</evidence>
<sequence>MDKKPTTFRTKLTPVQLQQRLIYTQSELNKYKAQVERYQNDYYYNMIDELKEKEEQWIREKNQMEEILETTNQTLKNLKVEVNKLRQQEKADQSSATKIEHEPNQGLNHNSESSTSKEITINKDHTSETQTKNQDWFLRSVKNKKED</sequence>
<feature type="compositionally biased region" description="Polar residues" evidence="1">
    <location>
        <begin position="105"/>
        <end position="119"/>
    </location>
</feature>